<keyword evidence="3" id="KW-1185">Reference proteome</keyword>
<dbReference type="InterPro" id="IPR025270">
    <property type="entry name" value="DUF4044"/>
</dbReference>
<dbReference type="KEGG" id="lre:Lreu_0582"/>
<dbReference type="Proteomes" id="UP000001991">
    <property type="component" value="Chromosome"/>
</dbReference>
<dbReference type="HOGENOM" id="CLU_213751_2_0_9"/>
<evidence type="ECO:0000313" key="2">
    <source>
        <dbReference type="EMBL" id="ABQ82849.1"/>
    </source>
</evidence>
<feature type="transmembrane region" description="Helical" evidence="1">
    <location>
        <begin position="21"/>
        <end position="45"/>
    </location>
</feature>
<dbReference type="EMBL" id="CP000705">
    <property type="protein sequence ID" value="ABQ82849.1"/>
    <property type="molecule type" value="Genomic_DNA"/>
</dbReference>
<keyword evidence="1" id="KW-1133">Transmembrane helix</keyword>
<sequence>MIKMEGWLIMQRKKKTRFQKITMVAIWLMLIAMLGSLIFGAVASLNLI</sequence>
<dbReference type="AlphaFoldDB" id="A5VJ25"/>
<organism evidence="2 3">
    <name type="scientific">Limosilactobacillus reuteri (strain DSM 20016)</name>
    <name type="common">Lactobacillus reuteri</name>
    <dbReference type="NCBI Taxonomy" id="557436"/>
    <lineage>
        <taxon>Bacteria</taxon>
        <taxon>Bacillati</taxon>
        <taxon>Bacillota</taxon>
        <taxon>Bacilli</taxon>
        <taxon>Lactobacillales</taxon>
        <taxon>Lactobacillaceae</taxon>
        <taxon>Limosilactobacillus</taxon>
    </lineage>
</organism>
<gene>
    <name evidence="2" type="ordered locus">Lreu_0582</name>
</gene>
<proteinExistence type="predicted"/>
<name>A5VJ25_LIMRD</name>
<keyword evidence="1" id="KW-0472">Membrane</keyword>
<dbReference type="eggNOG" id="ENOG5030ATR">
    <property type="taxonomic scope" value="Bacteria"/>
</dbReference>
<protein>
    <recommendedName>
        <fullName evidence="4">DUF4044 domain-containing protein</fullName>
    </recommendedName>
</protein>
<evidence type="ECO:0008006" key="4">
    <source>
        <dbReference type="Google" id="ProtNLM"/>
    </source>
</evidence>
<evidence type="ECO:0000313" key="3">
    <source>
        <dbReference type="Proteomes" id="UP000001991"/>
    </source>
</evidence>
<accession>A5VJ25</accession>
<keyword evidence="1" id="KW-0812">Transmembrane</keyword>
<evidence type="ECO:0000256" key="1">
    <source>
        <dbReference type="SAM" id="Phobius"/>
    </source>
</evidence>
<reference evidence="3" key="1">
    <citation type="journal article" date="2011" name="PLoS Genet.">
        <title>The evolution of host specialization in the vertebrate gut symbiont Lactobacillus reuteri.</title>
        <authorList>
            <person name="Frese S.A."/>
            <person name="Benson A.K."/>
            <person name="Tannock G.W."/>
            <person name="Loach D.M."/>
            <person name="Kim J."/>
            <person name="Zhang M."/>
            <person name="Oh P.L."/>
            <person name="Heng N.C."/>
            <person name="Patil P.B."/>
            <person name="Juge N."/>
            <person name="Mackenzie D.A."/>
            <person name="Pearson B.M."/>
            <person name="Lapidus A."/>
            <person name="Dalin E."/>
            <person name="Tice H."/>
            <person name="Goltsman E."/>
            <person name="Land M."/>
            <person name="Hauser L."/>
            <person name="Ivanova N."/>
            <person name="Kyrpides N.C."/>
            <person name="Walter J."/>
        </authorList>
    </citation>
    <scope>NUCLEOTIDE SEQUENCE [LARGE SCALE GENOMIC DNA]</scope>
    <source>
        <strain evidence="3">DSM 20016</strain>
    </source>
</reference>
<dbReference type="Pfam" id="PF13253">
    <property type="entry name" value="DUF4044"/>
    <property type="match status" value="1"/>
</dbReference>